<dbReference type="InterPro" id="IPR031327">
    <property type="entry name" value="MCM"/>
</dbReference>
<protein>
    <recommendedName>
        <fullName evidence="6">DNA replication licensing factor MCM7</fullName>
        <ecNumber evidence="6">3.6.4.12</ecNumber>
    </recommendedName>
</protein>
<dbReference type="Pfam" id="PF17207">
    <property type="entry name" value="MCM_OB"/>
    <property type="match status" value="1"/>
</dbReference>
<evidence type="ECO:0000259" key="8">
    <source>
        <dbReference type="PROSITE" id="PS50051"/>
    </source>
</evidence>
<dbReference type="Pfam" id="PF00493">
    <property type="entry name" value="MCM"/>
    <property type="match status" value="1"/>
</dbReference>
<comment type="subcellular location">
    <subcellularLocation>
        <location evidence="6">Nucleus</location>
    </subcellularLocation>
</comment>
<dbReference type="PRINTS" id="PR01657">
    <property type="entry name" value="MCMFAMILY"/>
</dbReference>
<dbReference type="GO" id="GO:0016787">
    <property type="term" value="F:hydrolase activity"/>
    <property type="evidence" value="ECO:0007669"/>
    <property type="project" value="UniProtKB-KW"/>
</dbReference>
<dbReference type="InterPro" id="IPR018525">
    <property type="entry name" value="MCM_CS"/>
</dbReference>
<dbReference type="VEuPathDB" id="AmoebaDB:FDP41_005486"/>
<organism evidence="9 10">
    <name type="scientific">Naegleria fowleri</name>
    <name type="common">Brain eating amoeba</name>
    <dbReference type="NCBI Taxonomy" id="5763"/>
    <lineage>
        <taxon>Eukaryota</taxon>
        <taxon>Discoba</taxon>
        <taxon>Heterolobosea</taxon>
        <taxon>Tetramitia</taxon>
        <taxon>Eutetramitia</taxon>
        <taxon>Vahlkampfiidae</taxon>
        <taxon>Naegleria</taxon>
    </lineage>
</organism>
<keyword evidence="6" id="KW-0235">DNA replication</keyword>
<feature type="region of interest" description="Disordered" evidence="7">
    <location>
        <begin position="165"/>
        <end position="225"/>
    </location>
</feature>
<dbReference type="OrthoDB" id="3207464at2759"/>
<dbReference type="InterPro" id="IPR012340">
    <property type="entry name" value="NA-bd_OB-fold"/>
</dbReference>
<evidence type="ECO:0000256" key="1">
    <source>
        <dbReference type="ARBA" id="ARBA00022741"/>
    </source>
</evidence>
<keyword evidence="6" id="KW-0347">Helicase</keyword>
<dbReference type="SMART" id="SM00382">
    <property type="entry name" value="AAA"/>
    <property type="match status" value="1"/>
</dbReference>
<dbReference type="Pfam" id="PF17855">
    <property type="entry name" value="MCM_lid"/>
    <property type="match status" value="1"/>
</dbReference>
<dbReference type="EC" id="3.6.4.12" evidence="6"/>
<dbReference type="SUPFAM" id="SSF52540">
    <property type="entry name" value="P-loop containing nucleoside triphosphate hydrolases"/>
    <property type="match status" value="1"/>
</dbReference>
<evidence type="ECO:0000256" key="6">
    <source>
        <dbReference type="RuleBase" id="RU365012"/>
    </source>
</evidence>
<dbReference type="GO" id="GO:0017116">
    <property type="term" value="F:single-stranded DNA helicase activity"/>
    <property type="evidence" value="ECO:0007669"/>
    <property type="project" value="TreeGrafter"/>
</dbReference>
<dbReference type="GO" id="GO:0006271">
    <property type="term" value="P:DNA strand elongation involved in DNA replication"/>
    <property type="evidence" value="ECO:0007669"/>
    <property type="project" value="TreeGrafter"/>
</dbReference>
<keyword evidence="4 6" id="KW-0131">Cell cycle</keyword>
<dbReference type="Proteomes" id="UP000444721">
    <property type="component" value="Unassembled WGS sequence"/>
</dbReference>
<evidence type="ECO:0000256" key="2">
    <source>
        <dbReference type="ARBA" id="ARBA00022840"/>
    </source>
</evidence>
<dbReference type="GO" id="GO:0042555">
    <property type="term" value="C:MCM complex"/>
    <property type="evidence" value="ECO:0007669"/>
    <property type="project" value="InterPro"/>
</dbReference>
<dbReference type="PANTHER" id="PTHR11630:SF26">
    <property type="entry name" value="DNA REPLICATION LICENSING FACTOR MCM7"/>
    <property type="match status" value="1"/>
</dbReference>
<dbReference type="EMBL" id="VFQX01000044">
    <property type="protein sequence ID" value="KAF0975492.1"/>
    <property type="molecule type" value="Genomic_DNA"/>
</dbReference>
<evidence type="ECO:0000256" key="3">
    <source>
        <dbReference type="ARBA" id="ARBA00023125"/>
    </source>
</evidence>
<evidence type="ECO:0000256" key="7">
    <source>
        <dbReference type="SAM" id="MobiDB-lite"/>
    </source>
</evidence>
<reference evidence="9 10" key="1">
    <citation type="journal article" date="2019" name="Sci. Rep.">
        <title>Nanopore sequencing improves the draft genome of the human pathogenic amoeba Naegleria fowleri.</title>
        <authorList>
            <person name="Liechti N."/>
            <person name="Schurch N."/>
            <person name="Bruggmann R."/>
            <person name="Wittwer M."/>
        </authorList>
    </citation>
    <scope>NUCLEOTIDE SEQUENCE [LARGE SCALE GENOMIC DNA]</scope>
    <source>
        <strain evidence="9 10">ATCC 30894</strain>
    </source>
</reference>
<dbReference type="Gene3D" id="3.40.50.300">
    <property type="entry name" value="P-loop containing nucleotide triphosphate hydrolases"/>
    <property type="match status" value="1"/>
</dbReference>
<dbReference type="InterPro" id="IPR008050">
    <property type="entry name" value="MCM7"/>
</dbReference>
<feature type="region of interest" description="Disordered" evidence="7">
    <location>
        <begin position="649"/>
        <end position="691"/>
    </location>
</feature>
<dbReference type="PROSITE" id="PS00847">
    <property type="entry name" value="MCM_1"/>
    <property type="match status" value="1"/>
</dbReference>
<keyword evidence="10" id="KW-1185">Reference proteome</keyword>
<keyword evidence="6" id="KW-0539">Nucleus</keyword>
<gene>
    <name evidence="6" type="primary">MCM7</name>
    <name evidence="9" type="ORF">FDP41_005486</name>
</gene>
<comment type="caution">
    <text evidence="9">The sequence shown here is derived from an EMBL/GenBank/DDBJ whole genome shotgun (WGS) entry which is preliminary data.</text>
</comment>
<comment type="function">
    <text evidence="6">Acts as component of the MCM2-7 complex (MCM complex) which is the replicative helicase essential for 'once per cell cycle' DNA replication initiation and elongation in eukaryotic cells. The active ATPase sites in the MCM2-7 ring are formed through the interaction surfaces of two neighboring subunits such that a critical structure of a conserved arginine finger motif is provided in trans relative to the ATP-binding site of the Walker A box of the adjacent subunit. The six ATPase active sites, however, are likely to contribute differentially to the complex helicase activity.</text>
</comment>
<feature type="region of interest" description="Disordered" evidence="7">
    <location>
        <begin position="1"/>
        <end position="37"/>
    </location>
</feature>
<feature type="domain" description="MCM C-terminal AAA(+) ATPase" evidence="8">
    <location>
        <begin position="433"/>
        <end position="638"/>
    </location>
</feature>
<evidence type="ECO:0000313" key="9">
    <source>
        <dbReference type="EMBL" id="KAF0975492.1"/>
    </source>
</evidence>
<dbReference type="VEuPathDB" id="AmoebaDB:NfTy_066630"/>
<dbReference type="GO" id="GO:0006270">
    <property type="term" value="P:DNA replication initiation"/>
    <property type="evidence" value="ECO:0007669"/>
    <property type="project" value="InterPro"/>
</dbReference>
<dbReference type="VEuPathDB" id="AmoebaDB:NF0014160"/>
<dbReference type="GO" id="GO:0005634">
    <property type="term" value="C:nucleus"/>
    <property type="evidence" value="ECO:0007669"/>
    <property type="project" value="UniProtKB-SubCell"/>
</dbReference>
<dbReference type="InterPro" id="IPR041562">
    <property type="entry name" value="MCM_lid"/>
</dbReference>
<dbReference type="AlphaFoldDB" id="A0A6A5BKT5"/>
<dbReference type="GO" id="GO:0005524">
    <property type="term" value="F:ATP binding"/>
    <property type="evidence" value="ECO:0007669"/>
    <property type="project" value="UniProtKB-KW"/>
</dbReference>
<dbReference type="GO" id="GO:0003697">
    <property type="term" value="F:single-stranded DNA binding"/>
    <property type="evidence" value="ECO:0007669"/>
    <property type="project" value="TreeGrafter"/>
</dbReference>
<dbReference type="InterPro" id="IPR001208">
    <property type="entry name" value="MCM_dom"/>
</dbReference>
<dbReference type="InterPro" id="IPR033762">
    <property type="entry name" value="MCM_OB"/>
</dbReference>
<dbReference type="PANTHER" id="PTHR11630">
    <property type="entry name" value="DNA REPLICATION LICENSING FACTOR MCM FAMILY MEMBER"/>
    <property type="match status" value="1"/>
</dbReference>
<keyword evidence="6" id="KW-0378">Hydrolase</keyword>
<accession>A0A6A5BKT5</accession>
<dbReference type="OMA" id="EICGANI"/>
<dbReference type="SMART" id="SM00350">
    <property type="entry name" value="MCM"/>
    <property type="match status" value="1"/>
</dbReference>
<evidence type="ECO:0000313" key="10">
    <source>
        <dbReference type="Proteomes" id="UP000444721"/>
    </source>
</evidence>
<comment type="catalytic activity">
    <reaction evidence="6">
        <text>ATP + H2O = ADP + phosphate + H(+)</text>
        <dbReference type="Rhea" id="RHEA:13065"/>
        <dbReference type="ChEBI" id="CHEBI:15377"/>
        <dbReference type="ChEBI" id="CHEBI:15378"/>
        <dbReference type="ChEBI" id="CHEBI:30616"/>
        <dbReference type="ChEBI" id="CHEBI:43474"/>
        <dbReference type="ChEBI" id="CHEBI:456216"/>
        <dbReference type="EC" id="3.6.4.12"/>
    </reaction>
</comment>
<dbReference type="GO" id="GO:0000727">
    <property type="term" value="P:double-strand break repair via break-induced replication"/>
    <property type="evidence" value="ECO:0007669"/>
    <property type="project" value="TreeGrafter"/>
</dbReference>
<keyword evidence="2 5" id="KW-0067">ATP-binding</keyword>
<dbReference type="SUPFAM" id="SSF50249">
    <property type="entry name" value="Nucleic acid-binding proteins"/>
    <property type="match status" value="1"/>
</dbReference>
<sequence>MMLTSSRSQQQQQQQGGSSSSSQQQQSSSSSLLNKQTSSSLNLPDYLKDKSTIRQFLLDYSTVVYHHHDPTITFPYRELLTRLKSFGNYSSTTSSFMDMFNNNNSITNSSGGGSNEKMKFLIQFDDLQVGGYQDLILKIQENTMRYKKLFESVIDEWMTTTTMDTTTTTTSAATTTPMNTTTNTTITTTTTDPTTSSSSLSPPSSLSSSSLSPPSSLSSSSSHPPELSRLYELYFVPRLTQRALPLRQIKGKHIGKLVMVRGIVTKQTDVKAEMKVATYKCDTCSGMIYQTINQNSFIPLEQCVQKECKGNLLPQTRESCFVKFQQLVIQEMSDEVPTGHIPRSMRVVLRGELTRSCTPGDSVNIYGVFLPYQLSSGSHAVKHSSPVATTYLEAHHIVKHKRRYNDEESLNEQENQLLLQIEQDVKRMGQEVWYDHLSRSIAPEIYGHEDVKKALLLQLIGGVTREMRGLKIRGDLNVLLMGDPGVAKSQLLRFISHISPRGIYTTGKGSSGVGLTAAVVKDPLTNELILEGGALVLADNGICCIDEFDKMDEFDRTALHEVMEQQSVSIAKAGITTTLNARTCVLAAANPAYGRWNTKRSVSENINLPPALMSRFDLMFLLLDKQNNESDMNLARHITRMHAQCGGQSVSDQSVSDQSGGAGAGTTTLTTTGITTGTSTTSSSVTTTGTSTTSIPLFSPEYIRAVVAMTRKHEPMLSSHIGFAPNSPAAKIKEIYVTMRQNDERHSRVSDKIQMYTTPRTLLSIIRLAVAKARLRFADEVSCEDVSEAERLIIASRSSLLDDNDRNNRRTDPIFAIYDIIRNRLSQSGDGIVDLNSLQSELVGFKQENIQECLDHFEQLNIWVTNDNIVQLVRNGN</sequence>
<dbReference type="InterPro" id="IPR027417">
    <property type="entry name" value="P-loop_NTPase"/>
</dbReference>
<feature type="compositionally biased region" description="Low complexity" evidence="7">
    <location>
        <begin position="165"/>
        <end position="222"/>
    </location>
</feature>
<dbReference type="Gene3D" id="2.40.50.140">
    <property type="entry name" value="Nucleic acid-binding proteins"/>
    <property type="match status" value="1"/>
</dbReference>
<comment type="similarity">
    <text evidence="5">Belongs to the MCM family.</text>
</comment>
<proteinExistence type="inferred from homology"/>
<dbReference type="PRINTS" id="PR01663">
    <property type="entry name" value="MCMPROTEIN7"/>
</dbReference>
<keyword evidence="1 5" id="KW-0547">Nucleotide-binding</keyword>
<keyword evidence="3 5" id="KW-0238">DNA-binding</keyword>
<evidence type="ECO:0000256" key="4">
    <source>
        <dbReference type="ARBA" id="ARBA00023306"/>
    </source>
</evidence>
<dbReference type="Gene3D" id="2.20.28.10">
    <property type="match status" value="1"/>
</dbReference>
<name>A0A6A5BKT5_NAEFO</name>
<dbReference type="InterPro" id="IPR003593">
    <property type="entry name" value="AAA+_ATPase"/>
</dbReference>
<evidence type="ECO:0000256" key="5">
    <source>
        <dbReference type="RuleBase" id="RU004070"/>
    </source>
</evidence>
<dbReference type="PROSITE" id="PS50051">
    <property type="entry name" value="MCM_2"/>
    <property type="match status" value="1"/>
</dbReference>